<dbReference type="InterPro" id="IPR012551">
    <property type="entry name" value="DUF1707_SHOCT-like"/>
</dbReference>
<reference evidence="4" key="1">
    <citation type="journal article" date="2019" name="Int. J. Syst. Evol. Microbiol.">
        <title>The Global Catalogue of Microorganisms (GCM) 10K type strain sequencing project: providing services to taxonomists for standard genome sequencing and annotation.</title>
        <authorList>
            <consortium name="The Broad Institute Genomics Platform"/>
            <consortium name="The Broad Institute Genome Sequencing Center for Infectious Disease"/>
            <person name="Wu L."/>
            <person name="Ma J."/>
        </authorList>
    </citation>
    <scope>NUCLEOTIDE SEQUENCE [LARGE SCALE GENOMIC DNA]</scope>
    <source>
        <strain evidence="4">JCM 17983</strain>
    </source>
</reference>
<keyword evidence="4" id="KW-1185">Reference proteome</keyword>
<evidence type="ECO:0000313" key="3">
    <source>
        <dbReference type="EMBL" id="GAA4867304.1"/>
    </source>
</evidence>
<feature type="region of interest" description="Disordered" evidence="1">
    <location>
        <begin position="189"/>
        <end position="216"/>
    </location>
</feature>
<dbReference type="PANTHER" id="PTHR40763">
    <property type="entry name" value="MEMBRANE PROTEIN-RELATED"/>
    <property type="match status" value="1"/>
</dbReference>
<accession>A0ABP9E3G7</accession>
<comment type="caution">
    <text evidence="3">The sequence shown here is derived from an EMBL/GenBank/DDBJ whole genome shotgun (WGS) entry which is preliminary data.</text>
</comment>
<dbReference type="RefSeq" id="WP_274233134.1">
    <property type="nucleotide sequence ID" value="NZ_BAABHQ010000003.1"/>
</dbReference>
<protein>
    <submittedName>
        <fullName evidence="3">DUF1707 domain-containing protein</fullName>
    </submittedName>
</protein>
<evidence type="ECO:0000313" key="4">
    <source>
        <dbReference type="Proteomes" id="UP001500457"/>
    </source>
</evidence>
<dbReference type="PANTHER" id="PTHR40763:SF5">
    <property type="entry name" value="MEMBRANE PROTEIN"/>
    <property type="match status" value="1"/>
</dbReference>
<evidence type="ECO:0000259" key="2">
    <source>
        <dbReference type="Pfam" id="PF08044"/>
    </source>
</evidence>
<gene>
    <name evidence="3" type="ORF">GCM10023203_14780</name>
</gene>
<feature type="domain" description="DUF1707" evidence="2">
    <location>
        <begin position="14"/>
        <end position="66"/>
    </location>
</feature>
<dbReference type="EMBL" id="BAABHQ010000003">
    <property type="protein sequence ID" value="GAA4867304.1"/>
    <property type="molecule type" value="Genomic_DNA"/>
</dbReference>
<name>A0ABP9E3G7_9PSEU</name>
<dbReference type="Proteomes" id="UP001500457">
    <property type="component" value="Unassembled WGS sequence"/>
</dbReference>
<organism evidence="3 4">
    <name type="scientific">Actinomycetospora straminea</name>
    <dbReference type="NCBI Taxonomy" id="663607"/>
    <lineage>
        <taxon>Bacteria</taxon>
        <taxon>Bacillati</taxon>
        <taxon>Actinomycetota</taxon>
        <taxon>Actinomycetes</taxon>
        <taxon>Pseudonocardiales</taxon>
        <taxon>Pseudonocardiaceae</taxon>
        <taxon>Actinomycetospora</taxon>
    </lineage>
</organism>
<feature type="compositionally biased region" description="Basic residues" evidence="1">
    <location>
        <begin position="189"/>
        <end position="201"/>
    </location>
</feature>
<proteinExistence type="predicted"/>
<dbReference type="Pfam" id="PF08044">
    <property type="entry name" value="DUF1707"/>
    <property type="match status" value="1"/>
</dbReference>
<sequence>MTSANPEPGDPAALRVSDVEREQVQQFLARAMVAGQITPGEYSDRAAAALAARVRGDLEGLLDDLPGAELRASRSVDVLDLRAGVGGAISRRGYWRVPPLVRVHSWVGGVTLDFTGAEFTTPVVAVELATGMCSPLLVLPDHATADVDDLRISAGKVRDDIHHKREQGVPHVVVRGRHSLGDVVLRHPRKPRWRPGRRRTTVTREGEGAPGRRTRD</sequence>
<evidence type="ECO:0000256" key="1">
    <source>
        <dbReference type="SAM" id="MobiDB-lite"/>
    </source>
</evidence>